<protein>
    <submittedName>
        <fullName evidence="4">Amino acid ABC transporter substrate-binding protein</fullName>
    </submittedName>
</protein>
<dbReference type="AlphaFoldDB" id="A0A5M6ICB4"/>
<evidence type="ECO:0000313" key="5">
    <source>
        <dbReference type="Proteomes" id="UP000324065"/>
    </source>
</evidence>
<dbReference type="PANTHER" id="PTHR35936">
    <property type="entry name" value="MEMBRANE-BOUND LYTIC MUREIN TRANSGLYCOSYLASE F"/>
    <property type="match status" value="1"/>
</dbReference>
<gene>
    <name evidence="4" type="ORF">F1188_09540</name>
</gene>
<keyword evidence="1" id="KW-0732">Signal</keyword>
<feature type="compositionally biased region" description="Pro residues" evidence="2">
    <location>
        <begin position="283"/>
        <end position="301"/>
    </location>
</feature>
<evidence type="ECO:0000256" key="2">
    <source>
        <dbReference type="SAM" id="MobiDB-lite"/>
    </source>
</evidence>
<evidence type="ECO:0000259" key="3">
    <source>
        <dbReference type="SMART" id="SM00062"/>
    </source>
</evidence>
<dbReference type="Proteomes" id="UP000324065">
    <property type="component" value="Unassembled WGS sequence"/>
</dbReference>
<dbReference type="SMART" id="SM00062">
    <property type="entry name" value="PBPb"/>
    <property type="match status" value="1"/>
</dbReference>
<proteinExistence type="predicted"/>
<dbReference type="RefSeq" id="WP_150062173.1">
    <property type="nucleotide sequence ID" value="NZ_JACHII010000004.1"/>
</dbReference>
<dbReference type="SUPFAM" id="SSF53850">
    <property type="entry name" value="Periplasmic binding protein-like II"/>
    <property type="match status" value="1"/>
</dbReference>
<reference evidence="4 5" key="1">
    <citation type="submission" date="2019-09" db="EMBL/GenBank/DDBJ databases">
        <title>Genome sequence of Roseospira marina, one of the more divergent members of the non-sulfur purple photosynthetic bacterial family, the Rhodospirillaceae.</title>
        <authorList>
            <person name="Meyer T."/>
            <person name="Kyndt J."/>
        </authorList>
    </citation>
    <scope>NUCLEOTIDE SEQUENCE [LARGE SCALE GENOMIC DNA]</scope>
    <source>
        <strain evidence="4 5">DSM 15113</strain>
    </source>
</reference>
<dbReference type="Gene3D" id="3.40.190.10">
    <property type="entry name" value="Periplasmic binding protein-like II"/>
    <property type="match status" value="2"/>
</dbReference>
<dbReference type="Pfam" id="PF00497">
    <property type="entry name" value="SBP_bac_3"/>
    <property type="match status" value="1"/>
</dbReference>
<evidence type="ECO:0000256" key="1">
    <source>
        <dbReference type="ARBA" id="ARBA00022729"/>
    </source>
</evidence>
<dbReference type="PANTHER" id="PTHR35936:SF35">
    <property type="entry name" value="L-CYSTINE-BINDING PROTEIN TCYJ"/>
    <property type="match status" value="1"/>
</dbReference>
<dbReference type="EMBL" id="VWPJ01000007">
    <property type="protein sequence ID" value="KAA5605843.1"/>
    <property type="molecule type" value="Genomic_DNA"/>
</dbReference>
<comment type="caution">
    <text evidence="4">The sequence shown here is derived from an EMBL/GenBank/DDBJ whole genome shotgun (WGS) entry which is preliminary data.</text>
</comment>
<organism evidence="4 5">
    <name type="scientific">Roseospira marina</name>
    <dbReference type="NCBI Taxonomy" id="140057"/>
    <lineage>
        <taxon>Bacteria</taxon>
        <taxon>Pseudomonadati</taxon>
        <taxon>Pseudomonadota</taxon>
        <taxon>Alphaproteobacteria</taxon>
        <taxon>Rhodospirillales</taxon>
        <taxon>Rhodospirillaceae</taxon>
        <taxon>Roseospira</taxon>
    </lineage>
</organism>
<feature type="region of interest" description="Disordered" evidence="2">
    <location>
        <begin position="272"/>
        <end position="301"/>
    </location>
</feature>
<dbReference type="InterPro" id="IPR001638">
    <property type="entry name" value="Solute-binding_3/MltF_N"/>
</dbReference>
<accession>A0A5M6ICB4</accession>
<dbReference type="OrthoDB" id="7354650at2"/>
<name>A0A5M6ICB4_9PROT</name>
<evidence type="ECO:0000313" key="4">
    <source>
        <dbReference type="EMBL" id="KAA5605843.1"/>
    </source>
</evidence>
<keyword evidence="5" id="KW-1185">Reference proteome</keyword>
<sequence length="301" mass="30180">MALVGAGVVFTLILGAAVAGWRAVAPVHDSGGVPTIDSARSLTIAIQDGTLPLSGIDASGRPAGVHVAVARAVCERLAVTCAFALTPTGRLIESLDSGAVDMVAADLVATPDRAARVRFLTPHARTASLLVGRADSWPATVVKAPVRLPDPEALASRVLVSASGTDQARALAVAAPPTATLVLSRTAHEAVAALHRGDADAALLPLALALDALAQPEGADLVALGPPWTRRPAGGPVALAVATGDEGLARATEAALRALLRDGTLRRLTHANADPTATLVPSDVPPPGALPVPTPATGPQP</sequence>
<feature type="domain" description="Solute-binding protein family 3/N-terminal" evidence="3">
    <location>
        <begin position="41"/>
        <end position="276"/>
    </location>
</feature>